<keyword evidence="3 7" id="KW-0812">Transmembrane</keyword>
<accession>A0A6V8SD30</accession>
<dbReference type="GO" id="GO:0005886">
    <property type="term" value="C:plasma membrane"/>
    <property type="evidence" value="ECO:0007669"/>
    <property type="project" value="UniProtKB-SubCell"/>
</dbReference>
<sequence length="191" mass="21703">MYLSILKKINVFDNYILLSVKRYLQNKYFDRVMTLITSMGNLGAIWVVIALVLILNRDYTMIGDTVILTLIISTIIGEGLIKHLVRRIRPCNFYKNINMLITRPDSYSFPSGHTLSSFAVAEVLSTYFSEYKLLFIGIAFLIALSRIYLYVHYPTDVIAGIIIGTLCCKLVFVILNEVDLADITGFIQSLI</sequence>
<dbReference type="RefSeq" id="WP_183276150.1">
    <property type="nucleotide sequence ID" value="NZ_BLZR01000001.1"/>
</dbReference>
<evidence type="ECO:0000256" key="6">
    <source>
        <dbReference type="ARBA" id="ARBA00023136"/>
    </source>
</evidence>
<evidence type="ECO:0000313" key="9">
    <source>
        <dbReference type="EMBL" id="GFP74596.1"/>
    </source>
</evidence>
<dbReference type="EMBL" id="BLZR01000001">
    <property type="protein sequence ID" value="GFP74596.1"/>
    <property type="molecule type" value="Genomic_DNA"/>
</dbReference>
<keyword evidence="6 7" id="KW-0472">Membrane</keyword>
<evidence type="ECO:0000256" key="3">
    <source>
        <dbReference type="ARBA" id="ARBA00022692"/>
    </source>
</evidence>
<dbReference type="InterPro" id="IPR000326">
    <property type="entry name" value="PAP2/HPO"/>
</dbReference>
<dbReference type="Pfam" id="PF01569">
    <property type="entry name" value="PAP2"/>
    <property type="match status" value="1"/>
</dbReference>
<organism evidence="9 10">
    <name type="scientific">Clostridium fungisolvens</name>
    <dbReference type="NCBI Taxonomy" id="1604897"/>
    <lineage>
        <taxon>Bacteria</taxon>
        <taxon>Bacillati</taxon>
        <taxon>Bacillota</taxon>
        <taxon>Clostridia</taxon>
        <taxon>Eubacteriales</taxon>
        <taxon>Clostridiaceae</taxon>
        <taxon>Clostridium</taxon>
    </lineage>
</organism>
<dbReference type="InterPro" id="IPR036938">
    <property type="entry name" value="PAP2/HPO_sf"/>
</dbReference>
<name>A0A6V8SD30_9CLOT</name>
<protein>
    <recommendedName>
        <fullName evidence="8">Phosphatidic acid phosphatase type 2/haloperoxidase domain-containing protein</fullName>
    </recommendedName>
</protein>
<evidence type="ECO:0000256" key="7">
    <source>
        <dbReference type="SAM" id="Phobius"/>
    </source>
</evidence>
<dbReference type="GO" id="GO:0016787">
    <property type="term" value="F:hydrolase activity"/>
    <property type="evidence" value="ECO:0007669"/>
    <property type="project" value="UniProtKB-KW"/>
</dbReference>
<dbReference type="AlphaFoldDB" id="A0A6V8SD30"/>
<evidence type="ECO:0000256" key="4">
    <source>
        <dbReference type="ARBA" id="ARBA00022801"/>
    </source>
</evidence>
<proteinExistence type="predicted"/>
<evidence type="ECO:0000256" key="2">
    <source>
        <dbReference type="ARBA" id="ARBA00022475"/>
    </source>
</evidence>
<feature type="transmembrane region" description="Helical" evidence="7">
    <location>
        <begin position="61"/>
        <end position="81"/>
    </location>
</feature>
<gene>
    <name evidence="9" type="ORF">bsdtw1_00651</name>
</gene>
<comment type="caution">
    <text evidence="9">The sequence shown here is derived from an EMBL/GenBank/DDBJ whole genome shotgun (WGS) entry which is preliminary data.</text>
</comment>
<comment type="subcellular location">
    <subcellularLocation>
        <location evidence="1">Cell membrane</location>
        <topology evidence="1">Multi-pass membrane protein</topology>
    </subcellularLocation>
</comment>
<dbReference type="Proteomes" id="UP000580568">
    <property type="component" value="Unassembled WGS sequence"/>
</dbReference>
<reference evidence="9 10" key="1">
    <citation type="submission" date="2020-07" db="EMBL/GenBank/DDBJ databases">
        <title>A new beta-1,3-glucan-decomposing anaerobic bacterium isolated from anoxic soil subjected to biological soil disinfestation.</title>
        <authorList>
            <person name="Ueki A."/>
            <person name="Tonouchi A."/>
        </authorList>
    </citation>
    <scope>NUCLEOTIDE SEQUENCE [LARGE SCALE GENOMIC DNA]</scope>
    <source>
        <strain evidence="9 10">TW1</strain>
    </source>
</reference>
<feature type="transmembrane region" description="Helical" evidence="7">
    <location>
        <begin position="133"/>
        <end position="151"/>
    </location>
</feature>
<keyword evidence="2" id="KW-1003">Cell membrane</keyword>
<dbReference type="PANTHER" id="PTHR14969">
    <property type="entry name" value="SPHINGOSINE-1-PHOSPHATE PHOSPHOHYDROLASE"/>
    <property type="match status" value="1"/>
</dbReference>
<feature type="transmembrane region" description="Helical" evidence="7">
    <location>
        <begin position="157"/>
        <end position="175"/>
    </location>
</feature>
<feature type="domain" description="Phosphatidic acid phosphatase type 2/haloperoxidase" evidence="8">
    <location>
        <begin position="62"/>
        <end position="172"/>
    </location>
</feature>
<keyword evidence="10" id="KW-1185">Reference proteome</keyword>
<keyword evidence="5 7" id="KW-1133">Transmembrane helix</keyword>
<evidence type="ECO:0000256" key="1">
    <source>
        <dbReference type="ARBA" id="ARBA00004651"/>
    </source>
</evidence>
<dbReference type="SUPFAM" id="SSF48317">
    <property type="entry name" value="Acid phosphatase/Vanadium-dependent haloperoxidase"/>
    <property type="match status" value="1"/>
</dbReference>
<evidence type="ECO:0000256" key="5">
    <source>
        <dbReference type="ARBA" id="ARBA00022989"/>
    </source>
</evidence>
<dbReference type="Gene3D" id="1.20.144.10">
    <property type="entry name" value="Phosphatidic acid phosphatase type 2/haloperoxidase"/>
    <property type="match status" value="1"/>
</dbReference>
<evidence type="ECO:0000259" key="8">
    <source>
        <dbReference type="SMART" id="SM00014"/>
    </source>
</evidence>
<feature type="transmembrane region" description="Helical" evidence="7">
    <location>
        <begin position="32"/>
        <end position="55"/>
    </location>
</feature>
<dbReference type="PANTHER" id="PTHR14969:SF62">
    <property type="entry name" value="DECAPRENYLPHOSPHORYL-5-PHOSPHORIBOSE PHOSPHATASE RV3807C-RELATED"/>
    <property type="match status" value="1"/>
</dbReference>
<keyword evidence="4" id="KW-0378">Hydrolase</keyword>
<dbReference type="SMART" id="SM00014">
    <property type="entry name" value="acidPPc"/>
    <property type="match status" value="1"/>
</dbReference>
<evidence type="ECO:0000313" key="10">
    <source>
        <dbReference type="Proteomes" id="UP000580568"/>
    </source>
</evidence>